<dbReference type="PANTHER" id="PTHR12363">
    <property type="entry name" value="TRANSPORTIN 3 AND IMPORTIN 13"/>
    <property type="match status" value="1"/>
</dbReference>
<reference evidence="6" key="1">
    <citation type="journal article" date="2020" name="bioRxiv">
        <title>Hybrid origin of Populus tomentosa Carr. identified through genome sequencing and phylogenomic analysis.</title>
        <authorList>
            <person name="An X."/>
            <person name="Gao K."/>
            <person name="Chen Z."/>
            <person name="Li J."/>
            <person name="Yang X."/>
            <person name="Yang X."/>
            <person name="Zhou J."/>
            <person name="Guo T."/>
            <person name="Zhao T."/>
            <person name="Huang S."/>
            <person name="Miao D."/>
            <person name="Khan W.U."/>
            <person name="Rao P."/>
            <person name="Ye M."/>
            <person name="Lei B."/>
            <person name="Liao W."/>
            <person name="Wang J."/>
            <person name="Ji L."/>
            <person name="Li Y."/>
            <person name="Guo B."/>
            <person name="Mustafa N.S."/>
            <person name="Li S."/>
            <person name="Yun Q."/>
            <person name="Keller S.R."/>
            <person name="Mao J."/>
            <person name="Zhang R."/>
            <person name="Strauss S.H."/>
        </authorList>
    </citation>
    <scope>NUCLEOTIDE SEQUENCE</scope>
    <source>
        <strain evidence="6">GM15</strain>
        <tissue evidence="6">Leaf</tissue>
    </source>
</reference>
<dbReference type="InterPro" id="IPR013598">
    <property type="entry name" value="Exportin-1/Importin-b-like"/>
</dbReference>
<accession>A0A8X7YA53</accession>
<dbReference type="GO" id="GO:0031267">
    <property type="term" value="F:small GTPase binding"/>
    <property type="evidence" value="ECO:0007669"/>
    <property type="project" value="InterPro"/>
</dbReference>
<evidence type="ECO:0000256" key="3">
    <source>
        <dbReference type="ARBA" id="ARBA00023242"/>
    </source>
</evidence>
<dbReference type="InterPro" id="IPR001494">
    <property type="entry name" value="Importin-beta_N"/>
</dbReference>
<evidence type="ECO:0000259" key="4">
    <source>
        <dbReference type="Pfam" id="PF03810"/>
    </source>
</evidence>
<dbReference type="GO" id="GO:0006606">
    <property type="term" value="P:protein import into nucleus"/>
    <property type="evidence" value="ECO:0007669"/>
    <property type="project" value="TreeGrafter"/>
</dbReference>
<dbReference type="AlphaFoldDB" id="A0A8X7YA53"/>
<evidence type="ECO:0000256" key="2">
    <source>
        <dbReference type="ARBA" id="ARBA00022448"/>
    </source>
</evidence>
<organism evidence="6 7">
    <name type="scientific">Populus tomentosa</name>
    <name type="common">Chinese white poplar</name>
    <dbReference type="NCBI Taxonomy" id="118781"/>
    <lineage>
        <taxon>Eukaryota</taxon>
        <taxon>Viridiplantae</taxon>
        <taxon>Streptophyta</taxon>
        <taxon>Embryophyta</taxon>
        <taxon>Tracheophyta</taxon>
        <taxon>Spermatophyta</taxon>
        <taxon>Magnoliopsida</taxon>
        <taxon>eudicotyledons</taxon>
        <taxon>Gunneridae</taxon>
        <taxon>Pentapetalae</taxon>
        <taxon>rosids</taxon>
        <taxon>fabids</taxon>
        <taxon>Malpighiales</taxon>
        <taxon>Salicaceae</taxon>
        <taxon>Saliceae</taxon>
        <taxon>Populus</taxon>
    </lineage>
</organism>
<dbReference type="PANTHER" id="PTHR12363:SF33">
    <property type="entry name" value="IMPORTIN-13"/>
    <property type="match status" value="1"/>
</dbReference>
<evidence type="ECO:0000256" key="1">
    <source>
        <dbReference type="ARBA" id="ARBA00004123"/>
    </source>
</evidence>
<keyword evidence="3" id="KW-0539">Nucleus</keyword>
<dbReference type="Pfam" id="PF24138">
    <property type="entry name" value="TPR_TNPO3_IPO13_2nd"/>
    <property type="match status" value="1"/>
</dbReference>
<dbReference type="Pfam" id="PF08389">
    <property type="entry name" value="Xpo1"/>
    <property type="match status" value="1"/>
</dbReference>
<feature type="domain" description="Exportin-1/Importin-beta-like" evidence="5">
    <location>
        <begin position="98"/>
        <end position="242"/>
    </location>
</feature>
<evidence type="ECO:0000313" key="6">
    <source>
        <dbReference type="EMBL" id="KAG6746999.1"/>
    </source>
</evidence>
<dbReference type="InterPro" id="IPR057941">
    <property type="entry name" value="TPR_TNPO3_IPO13_2nd"/>
</dbReference>
<dbReference type="EMBL" id="JAAWWB010000029">
    <property type="protein sequence ID" value="KAG6746999.1"/>
    <property type="molecule type" value="Genomic_DNA"/>
</dbReference>
<sequence>MELQNSVKEALNALYHHPDDVFRMEADRWLQNFQRTIDAWQVADNLLHDATSNLETLIFCSQTLRSKVQRDFEELPSEAFRPLRSSLNTLLKKFHRGPPKVRTQISIAVAALAVQVPPEDWGDGGIVNWLKDEMTSHPEYIPGFLELLTVLPEEVFNYKIAARPERRRQFENELTSQIEVALNILTACLKISELKEQVLEAFSSWIRLRHGIPGSVLACHPLVYTALSSLNSETLSEAVVNVISELIHYTTAGNSGGIPVQMPLIQVIVPQVMSLKEQLRDSSKDEEDVKAIARLFADMGDSYVELIATGSDESMMIVNALLEVASHPEYDIASMTFNFWHNLQHILTKRDSYTSFGNEVSVEVERSRRLQVFHSAYESLVSLVSFRVKYPQDYQTLSVEDLKEFKQTRYAVTDVLIDAASVLGGDATLRILYMKLYEARTCLGNGHNQWHPAEAALFCIRAISNYVSAVEAEVMPKIMSLLLELPHEPQLLQTVCLTIGAYSKWFDASSDGFPLLSSVIKVLLSGMSKSEDSAAAAAVAFRHICDGKFHFQETLMKVIDYVEYGNCRLFKGILDSALVLYFENPLSSMDQMLTVDCRRKLCGYFDELFSIYHSAVIEGGSFKVSAEDSLHMVEAFSMVITELPADQAKQALEKLCLPVVTPLQEIISHGPEVLEEKPARELTVHIDRLAYIFRYVNHPEAVADAIQRLWPILKAIFDIRAWDMQTMESLCRACKYAIFGSDPSCAYYLKILIEALFKCTTCLLTNIKDFTTRPDIADDCFLLASRCIRYCPQVFIPSTVFPSLVDCSMIGITVQHREASNSILTFLSDVFDLAKSTTGEQYLTIRDSVIIPRGVTITRILVASLTGALPSSRLETVTYALVTLARAYGASALEWARGSVSLIPSTAVTEAERINFCQALADAASGIDVSTLMAPIEELSDVCRRNRTVQEIVQGALRPLELNLVTVS</sequence>
<dbReference type="Pfam" id="PF03810">
    <property type="entry name" value="IBN_N"/>
    <property type="match status" value="1"/>
</dbReference>
<dbReference type="GO" id="GO:0005737">
    <property type="term" value="C:cytoplasm"/>
    <property type="evidence" value="ECO:0007669"/>
    <property type="project" value="TreeGrafter"/>
</dbReference>
<dbReference type="GO" id="GO:0005634">
    <property type="term" value="C:nucleus"/>
    <property type="evidence" value="ECO:0007669"/>
    <property type="project" value="UniProtKB-SubCell"/>
</dbReference>
<evidence type="ECO:0000313" key="7">
    <source>
        <dbReference type="Proteomes" id="UP000886885"/>
    </source>
</evidence>
<name>A0A8X7YA53_POPTO</name>
<evidence type="ECO:0000259" key="5">
    <source>
        <dbReference type="Pfam" id="PF08389"/>
    </source>
</evidence>
<gene>
    <name evidence="6" type="ORF">POTOM_049375</name>
</gene>
<protein>
    <recommendedName>
        <fullName evidence="8">ARM repeat superfamily protein</fullName>
    </recommendedName>
</protein>
<keyword evidence="2" id="KW-0813">Transport</keyword>
<dbReference type="OrthoDB" id="435593at2759"/>
<keyword evidence="7" id="KW-1185">Reference proteome</keyword>
<comment type="subcellular location">
    <subcellularLocation>
        <location evidence="1">Nucleus</location>
    </subcellularLocation>
</comment>
<comment type="caution">
    <text evidence="6">The sequence shown here is derived from an EMBL/GenBank/DDBJ whole genome shotgun (WGS) entry which is preliminary data.</text>
</comment>
<dbReference type="InterPro" id="IPR051345">
    <property type="entry name" value="Importin_beta-like_NTR"/>
</dbReference>
<dbReference type="Proteomes" id="UP000886885">
    <property type="component" value="Chromosome 15A"/>
</dbReference>
<proteinExistence type="predicted"/>
<feature type="domain" description="Importin N-terminal" evidence="4">
    <location>
        <begin position="26"/>
        <end position="90"/>
    </location>
</feature>
<evidence type="ECO:0008006" key="8">
    <source>
        <dbReference type="Google" id="ProtNLM"/>
    </source>
</evidence>